<dbReference type="SUPFAM" id="SSF56112">
    <property type="entry name" value="Protein kinase-like (PK-like)"/>
    <property type="match status" value="1"/>
</dbReference>
<dbReference type="PRINTS" id="PR00109">
    <property type="entry name" value="TYRKINASE"/>
</dbReference>
<dbReference type="SUPFAM" id="SSF54277">
    <property type="entry name" value="CAD &amp; PB1 domains"/>
    <property type="match status" value="1"/>
</dbReference>
<gene>
    <name evidence="13" type="ORF">C4D60_Mb11t01100</name>
</gene>
<feature type="region of interest" description="Disordered" evidence="11">
    <location>
        <begin position="126"/>
        <end position="163"/>
    </location>
</feature>
<keyword evidence="3" id="KW-0723">Serine/threonine-protein kinase</keyword>
<evidence type="ECO:0000313" key="13">
    <source>
        <dbReference type="EMBL" id="THU54917.1"/>
    </source>
</evidence>
<evidence type="ECO:0000313" key="14">
    <source>
        <dbReference type="Proteomes" id="UP000317650"/>
    </source>
</evidence>
<evidence type="ECO:0000256" key="4">
    <source>
        <dbReference type="ARBA" id="ARBA00022553"/>
    </source>
</evidence>
<protein>
    <recommendedName>
        <fullName evidence="12">Protein kinase domain-containing protein</fullName>
    </recommendedName>
</protein>
<dbReference type="FunFam" id="3.10.20.90:FF:000058">
    <property type="entry name" value="Octicosapeptide/phox/Bem1p domain kinase superfamily protein"/>
    <property type="match status" value="1"/>
</dbReference>
<reference evidence="13 14" key="1">
    <citation type="journal article" date="2019" name="Nat. Plants">
        <title>Genome sequencing of Musa balbisiana reveals subgenome evolution and function divergence in polyploid bananas.</title>
        <authorList>
            <person name="Yao X."/>
        </authorList>
    </citation>
    <scope>NUCLEOTIDE SEQUENCE [LARGE SCALE GENOMIC DNA]</scope>
    <source>
        <strain evidence="14">cv. DH-PKW</strain>
        <tissue evidence="13">Leaves</tissue>
    </source>
</reference>
<evidence type="ECO:0000256" key="9">
    <source>
        <dbReference type="ARBA" id="ARBA00023294"/>
    </source>
</evidence>
<dbReference type="Pfam" id="PF07714">
    <property type="entry name" value="PK_Tyr_Ser-Thr"/>
    <property type="match status" value="1"/>
</dbReference>
<dbReference type="PANTHER" id="PTHR23257">
    <property type="entry name" value="SERINE-THREONINE PROTEIN KINASE"/>
    <property type="match status" value="1"/>
</dbReference>
<dbReference type="SMART" id="SM00666">
    <property type="entry name" value="PB1"/>
    <property type="match status" value="1"/>
</dbReference>
<organism evidence="13 14">
    <name type="scientific">Musa balbisiana</name>
    <name type="common">Banana</name>
    <dbReference type="NCBI Taxonomy" id="52838"/>
    <lineage>
        <taxon>Eukaryota</taxon>
        <taxon>Viridiplantae</taxon>
        <taxon>Streptophyta</taxon>
        <taxon>Embryophyta</taxon>
        <taxon>Tracheophyta</taxon>
        <taxon>Spermatophyta</taxon>
        <taxon>Magnoliopsida</taxon>
        <taxon>Liliopsida</taxon>
        <taxon>Zingiberales</taxon>
        <taxon>Musaceae</taxon>
        <taxon>Musa</taxon>
    </lineage>
</organism>
<keyword evidence="2" id="KW-0963">Cytoplasm</keyword>
<evidence type="ECO:0000259" key="12">
    <source>
        <dbReference type="PROSITE" id="PS50011"/>
    </source>
</evidence>
<evidence type="ECO:0000256" key="10">
    <source>
        <dbReference type="PROSITE-ProRule" id="PRU10141"/>
    </source>
</evidence>
<dbReference type="GO" id="GO:0005524">
    <property type="term" value="F:ATP binding"/>
    <property type="evidence" value="ECO:0007669"/>
    <property type="project" value="UniProtKB-UniRule"/>
</dbReference>
<dbReference type="PANTHER" id="PTHR23257:SF963">
    <property type="entry name" value="AT08303P"/>
    <property type="match status" value="1"/>
</dbReference>
<comment type="caution">
    <text evidence="13">The sequence shown here is derived from an EMBL/GenBank/DDBJ whole genome shotgun (WGS) entry which is preliminary data.</text>
</comment>
<dbReference type="CDD" id="cd13999">
    <property type="entry name" value="STKc_MAP3K-like"/>
    <property type="match status" value="1"/>
</dbReference>
<feature type="compositionally biased region" description="Low complexity" evidence="11">
    <location>
        <begin position="135"/>
        <end position="150"/>
    </location>
</feature>
<dbReference type="Pfam" id="PF00564">
    <property type="entry name" value="PB1"/>
    <property type="match status" value="1"/>
</dbReference>
<dbReference type="FunFam" id="3.30.200.20:FF:000081">
    <property type="entry name" value="Octicosapeptide/phox/Bem1p domain kinase superfamily protein"/>
    <property type="match status" value="1"/>
</dbReference>
<dbReference type="Gene3D" id="3.30.200.20">
    <property type="entry name" value="Phosphorylase Kinase, domain 1"/>
    <property type="match status" value="1"/>
</dbReference>
<feature type="compositionally biased region" description="Polar residues" evidence="11">
    <location>
        <begin position="151"/>
        <end position="163"/>
    </location>
</feature>
<keyword evidence="5" id="KW-0808">Transferase</keyword>
<dbReference type="Gene3D" id="1.10.510.10">
    <property type="entry name" value="Transferase(Phosphotransferase) domain 1"/>
    <property type="match status" value="1"/>
</dbReference>
<dbReference type="InterPro" id="IPR000719">
    <property type="entry name" value="Prot_kinase_dom"/>
</dbReference>
<feature type="region of interest" description="Disordered" evidence="11">
    <location>
        <begin position="566"/>
        <end position="587"/>
    </location>
</feature>
<comment type="subcellular location">
    <subcellularLocation>
        <location evidence="1">Cytoplasm</location>
    </subcellularLocation>
</comment>
<feature type="region of interest" description="Disordered" evidence="11">
    <location>
        <begin position="635"/>
        <end position="657"/>
    </location>
</feature>
<dbReference type="InterPro" id="IPR008271">
    <property type="entry name" value="Ser/Thr_kinase_AS"/>
</dbReference>
<keyword evidence="14" id="KW-1185">Reference proteome</keyword>
<dbReference type="GO" id="GO:0005737">
    <property type="term" value="C:cytoplasm"/>
    <property type="evidence" value="ECO:0007669"/>
    <property type="project" value="UniProtKB-SubCell"/>
</dbReference>
<proteinExistence type="predicted"/>
<dbReference type="GO" id="GO:0010928">
    <property type="term" value="P:regulation of auxin mediated signaling pathway"/>
    <property type="evidence" value="ECO:0007669"/>
    <property type="project" value="UniProtKB-ARBA"/>
</dbReference>
<dbReference type="CDD" id="cd06410">
    <property type="entry name" value="PB1_UP2"/>
    <property type="match status" value="1"/>
</dbReference>
<evidence type="ECO:0000256" key="1">
    <source>
        <dbReference type="ARBA" id="ARBA00004496"/>
    </source>
</evidence>
<dbReference type="GO" id="GO:0004674">
    <property type="term" value="F:protein serine/threonine kinase activity"/>
    <property type="evidence" value="ECO:0007669"/>
    <property type="project" value="UniProtKB-KW"/>
</dbReference>
<evidence type="ECO:0000256" key="11">
    <source>
        <dbReference type="SAM" id="MobiDB-lite"/>
    </source>
</evidence>
<accession>A0A4S8J0T1</accession>
<dbReference type="InterPro" id="IPR017441">
    <property type="entry name" value="Protein_kinase_ATP_BS"/>
</dbReference>
<dbReference type="PROSITE" id="PS50011">
    <property type="entry name" value="PROTEIN_KINASE_DOM"/>
    <property type="match status" value="1"/>
</dbReference>
<evidence type="ECO:0000256" key="8">
    <source>
        <dbReference type="ARBA" id="ARBA00022840"/>
    </source>
</evidence>
<evidence type="ECO:0000256" key="5">
    <source>
        <dbReference type="ARBA" id="ARBA00022679"/>
    </source>
</evidence>
<keyword evidence="8 10" id="KW-0067">ATP-binding</keyword>
<dbReference type="FunFam" id="1.10.510.10:FF:000142">
    <property type="entry name" value="Octicosapeptide/phox/Bem1p domain kinase superfamily protein"/>
    <property type="match status" value="1"/>
</dbReference>
<dbReference type="GO" id="GO:0009734">
    <property type="term" value="P:auxin-activated signaling pathway"/>
    <property type="evidence" value="ECO:0007669"/>
    <property type="project" value="UniProtKB-KW"/>
</dbReference>
<dbReference type="STRING" id="52838.A0A4S8J0T1"/>
<sequence>MFQYNLMDSSKGVGSADQRPKQCTASSADANVRPPEVTASGAVRPVLNYSSQTGEEFALEFMRERAMPKKPIVQNASNDQNMITNNVNMKCGMNIPHMGSESMKDPLKLVTGDDCQLKEIEKNFSDTEQKGHYASSRSIQQISSGEGSSRTVSNGYTPAQPSDISSRRMKFLCSFGGKILPRPSDGKLRYVGGNTRIIRISRDISWEEFMQKTMAIYSRPHTIKYQLPGEDLDALISVSCDEDLQNLMEEYNVLEGDEGSQKLRLFLITADDVDDVHFSLGSADGDSEIQYVVAINDIDLGSGKSSYGHGLASTSTSDLDQLLNLNVESGRANAYTVAAQSAGFVTAPVASPAAFPSKIQASLSTHYDSHPQGFEDHRYHYVEGEQYAYNSINPPDRYQNLDSIMSIPMSVTSDYQYRSNYTDIGPSVQPVQQFLYQGITQAPYSGISPFDKEPVKMNLKLAVDDFSQRKMEGKHVGSHDTEPISTIQQHDASVSSCLHAKNTNVVSVPENLTSVLHLKSKGKQLEPASVSSAITVTVGHGSDLNIDDHYPSSETLMSAYYDDEADMTEGNYKNPPSHPSRGFQSERLPREQVFLNRLSKSDDSVGSNYLINQACLIAAQESVAEATDTILEGELGAQTEKPLSSAKPPRPSNASIEDKKVRNAINQANKFRHVSIVEALETAKFSQPMTPLINQDVCDPDEVVPKSVVQTGPHQTDVIIDEKTYKQAKKIHKPEFQLAPSKFVSDKTTVVEDGILQETSMSRYMQKVTNVGDTDMTKINIREAYAAGALIKPQEGPSVIQNIPWDEKPNNDTYNNDVVEPAFTWVETAVGAASQEESSAPSLEQRDILVDINDRFPPNLISDIFSKAGNAENLSNINLLRKDDTGLSLNMQNHEPKRWSFFRNLAQDEFNCKDFSLMDEDHINYPAFLPTVEEGISRPYQFSPLENERADFGQIDSQIDFSEEMQDSSSTVVEDPNALHPGYIPSQVSHHLGMDKVEGLQVENPFTKLGETLRIHMSENEELKFEDGEDAEPVSNEIVYDFDLSNLQVIKHEDLEELRELGSGTFGAVYHGKWRGTDVAIKRIKKSCFTGRSSEQERLTMEFWREAEILSQLHHPNVVAFYGVVKDGPGGTMATVTEFMVNGSLRHVLLHKDKYLDRRKRLIIAMDAAFGMEYLHSKNIVHFDLKCDNLLVNLKDQSRPICKVGDFGLSKIRQNTLVSGGVRGTLPWMAPELLNGSSNKVSEKVDVFSFGIVMWEILTGEEPYANMHYGAIIGGIVNNTLRPPVPATCDPEWRRLMEQCWAPDPLQRPSFSQIAGHLRAMSVASQAKPTK</sequence>
<dbReference type="InterPro" id="IPR050167">
    <property type="entry name" value="Ser_Thr_protein_kinase"/>
</dbReference>
<evidence type="ECO:0000256" key="7">
    <source>
        <dbReference type="ARBA" id="ARBA00022777"/>
    </source>
</evidence>
<dbReference type="InterPro" id="IPR011009">
    <property type="entry name" value="Kinase-like_dom_sf"/>
</dbReference>
<name>A0A4S8J0T1_MUSBA</name>
<feature type="domain" description="Protein kinase" evidence="12">
    <location>
        <begin position="1055"/>
        <end position="1320"/>
    </location>
</feature>
<feature type="binding site" evidence="10">
    <location>
        <position position="1086"/>
    </location>
    <ligand>
        <name>ATP</name>
        <dbReference type="ChEBI" id="CHEBI:30616"/>
    </ligand>
</feature>
<feature type="region of interest" description="Disordered" evidence="11">
    <location>
        <begin position="1"/>
        <end position="33"/>
    </location>
</feature>
<keyword evidence="7" id="KW-0418">Kinase</keyword>
<keyword evidence="9" id="KW-0927">Auxin signaling pathway</keyword>
<dbReference type="PROSITE" id="PS00107">
    <property type="entry name" value="PROTEIN_KINASE_ATP"/>
    <property type="match status" value="1"/>
</dbReference>
<dbReference type="Gene3D" id="3.10.20.90">
    <property type="entry name" value="Phosphatidylinositol 3-kinase Catalytic Subunit, Chain A, domain 1"/>
    <property type="match status" value="1"/>
</dbReference>
<evidence type="ECO:0000256" key="6">
    <source>
        <dbReference type="ARBA" id="ARBA00022741"/>
    </source>
</evidence>
<dbReference type="InterPro" id="IPR000270">
    <property type="entry name" value="PB1_dom"/>
</dbReference>
<dbReference type="InterPro" id="IPR001245">
    <property type="entry name" value="Ser-Thr/Tyr_kinase_cat_dom"/>
</dbReference>
<dbReference type="PROSITE" id="PS00108">
    <property type="entry name" value="PROTEIN_KINASE_ST"/>
    <property type="match status" value="1"/>
</dbReference>
<dbReference type="Proteomes" id="UP000317650">
    <property type="component" value="Chromosome 11"/>
</dbReference>
<dbReference type="SMART" id="SM00220">
    <property type="entry name" value="S_TKc"/>
    <property type="match status" value="1"/>
</dbReference>
<dbReference type="EMBL" id="PYDT01000007">
    <property type="protein sequence ID" value="THU54917.1"/>
    <property type="molecule type" value="Genomic_DNA"/>
</dbReference>
<keyword evidence="4" id="KW-0597">Phosphoprotein</keyword>
<evidence type="ECO:0000256" key="3">
    <source>
        <dbReference type="ARBA" id="ARBA00022527"/>
    </source>
</evidence>
<evidence type="ECO:0000256" key="2">
    <source>
        <dbReference type="ARBA" id="ARBA00022490"/>
    </source>
</evidence>
<keyword evidence="6 10" id="KW-0547">Nucleotide-binding</keyword>